<protein>
    <recommendedName>
        <fullName evidence="3">Nucleoside 2-deoxyribosyltransferase</fullName>
    </recommendedName>
</protein>
<evidence type="ECO:0008006" key="3">
    <source>
        <dbReference type="Google" id="ProtNLM"/>
    </source>
</evidence>
<reference evidence="1 2" key="1">
    <citation type="submission" date="2021-03" db="EMBL/GenBank/DDBJ databases">
        <title>Enterococcal diversity collection.</title>
        <authorList>
            <person name="Gilmore M.S."/>
            <person name="Schwartzman J."/>
            <person name="Van Tyne D."/>
            <person name="Martin M."/>
            <person name="Earl A.M."/>
            <person name="Manson A.L."/>
            <person name="Straub T."/>
            <person name="Salamzade R."/>
            <person name="Saavedra J."/>
            <person name="Lebreton F."/>
            <person name="Prichula J."/>
            <person name="Schaufler K."/>
            <person name="Gaca A."/>
            <person name="Sgardioli B."/>
            <person name="Wagenaar J."/>
            <person name="Strong T."/>
        </authorList>
    </citation>
    <scope>NUCLEOTIDE SEQUENCE [LARGE SCALE GENOMIC DNA]</scope>
    <source>
        <strain evidence="1 2">DIV0869a</strain>
    </source>
</reference>
<organism evidence="1 2">
    <name type="scientific">Candidatus Enterococcus ikei</name>
    <dbReference type="NCBI Taxonomy" id="2815326"/>
    <lineage>
        <taxon>Bacteria</taxon>
        <taxon>Bacillati</taxon>
        <taxon>Bacillota</taxon>
        <taxon>Bacilli</taxon>
        <taxon>Lactobacillales</taxon>
        <taxon>Enterococcaceae</taxon>
        <taxon>Enterococcus</taxon>
    </lineage>
</organism>
<dbReference type="Proteomes" id="UP000664632">
    <property type="component" value="Unassembled WGS sequence"/>
</dbReference>
<gene>
    <name evidence="1" type="ORF">JZO69_01400</name>
</gene>
<dbReference type="Gene3D" id="3.40.50.450">
    <property type="match status" value="1"/>
</dbReference>
<sequence>MDKIFLSTPITNSLNKETGLMHTDIATKISRIQECLISQRYEVFLAIDRENWGRTIMSPSECTPLDFYGVSNSSHMVVIISKYISDGVLIEIGWASALNIPITIFCEKESNLSPLVLGLPTIGEHQIFYVDFEDTEMIEIMLLERVKKCK</sequence>
<evidence type="ECO:0000313" key="1">
    <source>
        <dbReference type="EMBL" id="MBO0439017.1"/>
    </source>
</evidence>
<accession>A0ABS3GUS3</accession>
<name>A0ABS3GUS3_9ENTE</name>
<comment type="caution">
    <text evidence="1">The sequence shown here is derived from an EMBL/GenBank/DDBJ whole genome shotgun (WGS) entry which is preliminary data.</text>
</comment>
<dbReference type="SUPFAM" id="SSF52309">
    <property type="entry name" value="N-(deoxy)ribosyltransferase-like"/>
    <property type="match status" value="1"/>
</dbReference>
<evidence type="ECO:0000313" key="2">
    <source>
        <dbReference type="Proteomes" id="UP000664632"/>
    </source>
</evidence>
<dbReference type="RefSeq" id="WP_207111126.1">
    <property type="nucleotide sequence ID" value="NZ_JAFLWD010000003.1"/>
</dbReference>
<dbReference type="EMBL" id="JAFLWD010000003">
    <property type="protein sequence ID" value="MBO0439017.1"/>
    <property type="molecule type" value="Genomic_DNA"/>
</dbReference>
<proteinExistence type="predicted"/>
<keyword evidence="2" id="KW-1185">Reference proteome</keyword>